<evidence type="ECO:0000256" key="1">
    <source>
        <dbReference type="SAM" id="MobiDB-lite"/>
    </source>
</evidence>
<feature type="region of interest" description="Disordered" evidence="1">
    <location>
        <begin position="55"/>
        <end position="91"/>
    </location>
</feature>
<feature type="region of interest" description="Disordered" evidence="1">
    <location>
        <begin position="1"/>
        <end position="20"/>
    </location>
</feature>
<accession>A0A4C1WAB5</accession>
<dbReference type="Proteomes" id="UP000299102">
    <property type="component" value="Unassembled WGS sequence"/>
</dbReference>
<feature type="compositionally biased region" description="Basic residues" evidence="1">
    <location>
        <begin position="1"/>
        <end position="13"/>
    </location>
</feature>
<gene>
    <name evidence="2" type="ORF">EVAR_86376_1</name>
</gene>
<organism evidence="2 3">
    <name type="scientific">Eumeta variegata</name>
    <name type="common">Bagworm moth</name>
    <name type="synonym">Eumeta japonica</name>
    <dbReference type="NCBI Taxonomy" id="151549"/>
    <lineage>
        <taxon>Eukaryota</taxon>
        <taxon>Metazoa</taxon>
        <taxon>Ecdysozoa</taxon>
        <taxon>Arthropoda</taxon>
        <taxon>Hexapoda</taxon>
        <taxon>Insecta</taxon>
        <taxon>Pterygota</taxon>
        <taxon>Neoptera</taxon>
        <taxon>Endopterygota</taxon>
        <taxon>Lepidoptera</taxon>
        <taxon>Glossata</taxon>
        <taxon>Ditrysia</taxon>
        <taxon>Tineoidea</taxon>
        <taxon>Psychidae</taxon>
        <taxon>Oiketicinae</taxon>
        <taxon>Eumeta</taxon>
    </lineage>
</organism>
<dbReference type="AlphaFoldDB" id="A0A4C1WAB5"/>
<sequence length="91" mass="10333">MRRPHKSRHPRRTQKMDSNEQCAPLDRRCIVFLSIGTPVRGNFFQHHCPSVRTSRASPAQRALKGSHNAAARTFVPFVDKNPRTQSSELPA</sequence>
<dbReference type="EMBL" id="BGZK01000502">
    <property type="protein sequence ID" value="GBP47459.1"/>
    <property type="molecule type" value="Genomic_DNA"/>
</dbReference>
<evidence type="ECO:0000313" key="2">
    <source>
        <dbReference type="EMBL" id="GBP47459.1"/>
    </source>
</evidence>
<keyword evidence="3" id="KW-1185">Reference proteome</keyword>
<comment type="caution">
    <text evidence="2">The sequence shown here is derived from an EMBL/GenBank/DDBJ whole genome shotgun (WGS) entry which is preliminary data.</text>
</comment>
<reference evidence="2 3" key="1">
    <citation type="journal article" date="2019" name="Commun. Biol.">
        <title>The bagworm genome reveals a unique fibroin gene that provides high tensile strength.</title>
        <authorList>
            <person name="Kono N."/>
            <person name="Nakamura H."/>
            <person name="Ohtoshi R."/>
            <person name="Tomita M."/>
            <person name="Numata K."/>
            <person name="Arakawa K."/>
        </authorList>
    </citation>
    <scope>NUCLEOTIDE SEQUENCE [LARGE SCALE GENOMIC DNA]</scope>
</reference>
<evidence type="ECO:0000313" key="3">
    <source>
        <dbReference type="Proteomes" id="UP000299102"/>
    </source>
</evidence>
<protein>
    <submittedName>
        <fullName evidence="2">Uncharacterized protein</fullName>
    </submittedName>
</protein>
<proteinExistence type="predicted"/>
<name>A0A4C1WAB5_EUMVA</name>